<keyword evidence="12" id="KW-1185">Reference proteome</keyword>
<dbReference type="InterPro" id="IPR016635">
    <property type="entry name" value="AP_complex_ssu"/>
</dbReference>
<evidence type="ECO:0000256" key="7">
    <source>
        <dbReference type="ARBA" id="ARBA00023136"/>
    </source>
</evidence>
<evidence type="ECO:0000256" key="1">
    <source>
        <dbReference type="ARBA" id="ARBA00004180"/>
    </source>
</evidence>
<sequence>MIHAVLIFNTHGKPRLSKFFTPLPPMVQQQLISQIFSLISDRSAGLCNFLDAPDLVFPTPGSGSRSGPGFGSAGNGVKGKEKDIIGGNGNGSGLGIGELGLRNDDTRVIYRHYATLYFVFVVDGAESELGILDLIQVFVESLDRAFENVCELDLIFHYDEVHHVLSEIIQGGLVLETNINEISACVNAASKNRKASSASSNPLVPSALVLPGSGGRGSRGGGGGGGRSGSRGGSADGARRWLAAMGV</sequence>
<keyword evidence="5" id="KW-0653">Protein transport</keyword>
<evidence type="ECO:0000313" key="12">
    <source>
        <dbReference type="Proteomes" id="UP000092666"/>
    </source>
</evidence>
<reference evidence="12" key="2">
    <citation type="submission" date="2013-12" db="EMBL/GenBank/DDBJ databases">
        <title>Evolution of pathogenesis and genome organization in the Tremellales.</title>
        <authorList>
            <person name="Cuomo C."/>
            <person name="Litvintseva A."/>
            <person name="Heitman J."/>
            <person name="Chen Y."/>
            <person name="Sun S."/>
            <person name="Springer D."/>
            <person name="Dromer F."/>
            <person name="Young S."/>
            <person name="Zeng Q."/>
            <person name="Chapman S."/>
            <person name="Gujja S."/>
            <person name="Saif S."/>
            <person name="Birren B."/>
        </authorList>
    </citation>
    <scope>NUCLEOTIDE SEQUENCE [LARGE SCALE GENOMIC DNA]</scope>
    <source>
        <strain evidence="12">BCC8398</strain>
    </source>
</reference>
<dbReference type="GO" id="GO:0030123">
    <property type="term" value="C:AP-3 adaptor complex"/>
    <property type="evidence" value="ECO:0007669"/>
    <property type="project" value="InterPro"/>
</dbReference>
<dbReference type="CDD" id="cd14834">
    <property type="entry name" value="AP3_sigma"/>
    <property type="match status" value="1"/>
</dbReference>
<evidence type="ECO:0000256" key="5">
    <source>
        <dbReference type="ARBA" id="ARBA00022927"/>
    </source>
</evidence>
<keyword evidence="8" id="KW-0968">Cytoplasmic vesicle</keyword>
<feature type="domain" description="AP complex mu/sigma subunit" evidence="10">
    <location>
        <begin position="1"/>
        <end position="54"/>
    </location>
</feature>
<dbReference type="InterPro" id="IPR000804">
    <property type="entry name" value="Clathrin_sm-chain_CS"/>
</dbReference>
<organism evidence="11 12">
    <name type="scientific">Kwoniella heveanensis BCC8398</name>
    <dbReference type="NCBI Taxonomy" id="1296120"/>
    <lineage>
        <taxon>Eukaryota</taxon>
        <taxon>Fungi</taxon>
        <taxon>Dikarya</taxon>
        <taxon>Basidiomycota</taxon>
        <taxon>Agaricomycotina</taxon>
        <taxon>Tremellomycetes</taxon>
        <taxon>Tremellales</taxon>
        <taxon>Cryptococcaceae</taxon>
        <taxon>Kwoniella</taxon>
    </lineage>
</organism>
<evidence type="ECO:0000313" key="11">
    <source>
        <dbReference type="EMBL" id="OCF32447.1"/>
    </source>
</evidence>
<feature type="region of interest" description="Disordered" evidence="9">
    <location>
        <begin position="195"/>
        <end position="236"/>
    </location>
</feature>
<proteinExistence type="inferred from homology"/>
<dbReference type="InterPro" id="IPR022775">
    <property type="entry name" value="AP_mu_sigma_su"/>
</dbReference>
<evidence type="ECO:0000259" key="10">
    <source>
        <dbReference type="Pfam" id="PF01217"/>
    </source>
</evidence>
<evidence type="ECO:0000256" key="8">
    <source>
        <dbReference type="ARBA" id="ARBA00023329"/>
    </source>
</evidence>
<dbReference type="PANTHER" id="PTHR11753">
    <property type="entry name" value="ADAPTOR COMPLEXES SMALL SUBUNIT FAMILY"/>
    <property type="match status" value="1"/>
</dbReference>
<dbReference type="InterPro" id="IPR011012">
    <property type="entry name" value="Longin-like_dom_sf"/>
</dbReference>
<evidence type="ECO:0000256" key="9">
    <source>
        <dbReference type="SAM" id="MobiDB-lite"/>
    </source>
</evidence>
<name>A0A1B9GN73_9TREE</name>
<dbReference type="Gene3D" id="3.30.450.60">
    <property type="match status" value="1"/>
</dbReference>
<keyword evidence="4" id="KW-0813">Transport</keyword>
<evidence type="ECO:0000256" key="3">
    <source>
        <dbReference type="ARBA" id="ARBA00006972"/>
    </source>
</evidence>
<keyword evidence="6" id="KW-0333">Golgi apparatus</keyword>
<feature type="compositionally biased region" description="Gly residues" evidence="9">
    <location>
        <begin position="212"/>
        <end position="235"/>
    </location>
</feature>
<comment type="similarity">
    <text evidence="3">Belongs to the adaptor complexes small subunit family.</text>
</comment>
<evidence type="ECO:0000256" key="6">
    <source>
        <dbReference type="ARBA" id="ARBA00023034"/>
    </source>
</evidence>
<dbReference type="GO" id="GO:0005794">
    <property type="term" value="C:Golgi apparatus"/>
    <property type="evidence" value="ECO:0007669"/>
    <property type="project" value="UniProtKB-SubCell"/>
</dbReference>
<dbReference type="EMBL" id="KI669508">
    <property type="protein sequence ID" value="OCF32447.1"/>
    <property type="molecule type" value="Genomic_DNA"/>
</dbReference>
<dbReference type="GO" id="GO:0030659">
    <property type="term" value="C:cytoplasmic vesicle membrane"/>
    <property type="evidence" value="ECO:0007669"/>
    <property type="project" value="UniProtKB-SubCell"/>
</dbReference>
<feature type="domain" description="AP complex mu/sigma subunit" evidence="10">
    <location>
        <begin position="104"/>
        <end position="189"/>
    </location>
</feature>
<dbReference type="OrthoDB" id="10261046at2759"/>
<reference evidence="11 12" key="1">
    <citation type="submission" date="2013-07" db="EMBL/GenBank/DDBJ databases">
        <title>The Genome Sequence of Cryptococcus heveanensis BCC8398.</title>
        <authorList>
            <consortium name="The Broad Institute Genome Sequencing Platform"/>
            <person name="Cuomo C."/>
            <person name="Litvintseva A."/>
            <person name="Chen Y."/>
            <person name="Heitman J."/>
            <person name="Sun S."/>
            <person name="Springer D."/>
            <person name="Dromer F."/>
            <person name="Young S.K."/>
            <person name="Zeng Q."/>
            <person name="Gargeya S."/>
            <person name="Fitzgerald M."/>
            <person name="Abouelleil A."/>
            <person name="Alvarado L."/>
            <person name="Berlin A.M."/>
            <person name="Chapman S.B."/>
            <person name="Dewar J."/>
            <person name="Goldberg J."/>
            <person name="Griggs A."/>
            <person name="Gujja S."/>
            <person name="Hansen M."/>
            <person name="Howarth C."/>
            <person name="Imamovic A."/>
            <person name="Larimer J."/>
            <person name="McCowan C."/>
            <person name="Murphy C."/>
            <person name="Pearson M."/>
            <person name="Priest M."/>
            <person name="Roberts A."/>
            <person name="Saif S."/>
            <person name="Shea T."/>
            <person name="Sykes S."/>
            <person name="Wortman J."/>
            <person name="Nusbaum C."/>
            <person name="Birren B."/>
        </authorList>
    </citation>
    <scope>NUCLEOTIDE SEQUENCE [LARGE SCALE GENOMIC DNA]</scope>
    <source>
        <strain evidence="11 12">BCC8398</strain>
    </source>
</reference>
<dbReference type="PROSITE" id="PS00989">
    <property type="entry name" value="CLAT_ADAPTOR_S"/>
    <property type="match status" value="1"/>
</dbReference>
<protein>
    <submittedName>
        <fullName evidence="11">AP-3 complex subunit sigma</fullName>
    </submittedName>
</protein>
<gene>
    <name evidence="11" type="ORF">I316_05873</name>
</gene>
<dbReference type="SUPFAM" id="SSF64356">
    <property type="entry name" value="SNARE-like"/>
    <property type="match status" value="1"/>
</dbReference>
<evidence type="ECO:0000256" key="4">
    <source>
        <dbReference type="ARBA" id="ARBA00022448"/>
    </source>
</evidence>
<dbReference type="GO" id="GO:0006886">
    <property type="term" value="P:intracellular protein transport"/>
    <property type="evidence" value="ECO:0007669"/>
    <property type="project" value="InterPro"/>
</dbReference>
<dbReference type="Proteomes" id="UP000092666">
    <property type="component" value="Unassembled WGS sequence"/>
</dbReference>
<evidence type="ECO:0000256" key="2">
    <source>
        <dbReference type="ARBA" id="ARBA00004555"/>
    </source>
</evidence>
<dbReference type="AlphaFoldDB" id="A0A1B9GN73"/>
<dbReference type="STRING" id="1296120.A0A1B9GN73"/>
<accession>A0A1B9GN73</accession>
<dbReference type="GO" id="GO:0006896">
    <property type="term" value="P:Golgi to vacuole transport"/>
    <property type="evidence" value="ECO:0007669"/>
    <property type="project" value="InterPro"/>
</dbReference>
<keyword evidence="7" id="KW-0472">Membrane</keyword>
<comment type="subcellular location">
    <subcellularLocation>
        <location evidence="1">Cytoplasmic vesicle membrane</location>
        <topology evidence="1">Peripheral membrane protein</topology>
        <orientation evidence="1">Cytoplasmic side</orientation>
    </subcellularLocation>
    <subcellularLocation>
        <location evidence="2">Golgi apparatus</location>
    </subcellularLocation>
</comment>
<dbReference type="Pfam" id="PF01217">
    <property type="entry name" value="Clat_adaptor_s"/>
    <property type="match status" value="2"/>
</dbReference>
<dbReference type="InterPro" id="IPR027155">
    <property type="entry name" value="APS3"/>
</dbReference>